<comment type="cofactor">
    <cofactor evidence="1">
        <name>a divalent metal cation</name>
        <dbReference type="ChEBI" id="CHEBI:60240"/>
    </cofactor>
</comment>
<evidence type="ECO:0000256" key="6">
    <source>
        <dbReference type="ARBA" id="ARBA00022801"/>
    </source>
</evidence>
<feature type="domain" description="DDE Tnp4" evidence="8">
    <location>
        <begin position="156"/>
        <end position="209"/>
    </location>
</feature>
<evidence type="ECO:0000256" key="5">
    <source>
        <dbReference type="ARBA" id="ARBA00022723"/>
    </source>
</evidence>
<dbReference type="EMBL" id="CAMKVN010000776">
    <property type="protein sequence ID" value="CAI2171053.1"/>
    <property type="molecule type" value="Genomic_DNA"/>
</dbReference>
<gene>
    <name evidence="9" type="ORF">FWILDA_LOCUS4889</name>
</gene>
<dbReference type="InterPro" id="IPR027806">
    <property type="entry name" value="HARBI1_dom"/>
</dbReference>
<dbReference type="InterPro" id="IPR045249">
    <property type="entry name" value="HARBI1-like"/>
</dbReference>
<dbReference type="GO" id="GO:0016787">
    <property type="term" value="F:hydrolase activity"/>
    <property type="evidence" value="ECO:0007669"/>
    <property type="project" value="UniProtKB-KW"/>
</dbReference>
<dbReference type="GO" id="GO:0004518">
    <property type="term" value="F:nuclease activity"/>
    <property type="evidence" value="ECO:0007669"/>
    <property type="project" value="UniProtKB-KW"/>
</dbReference>
<reference evidence="9" key="1">
    <citation type="submission" date="2022-08" db="EMBL/GenBank/DDBJ databases">
        <authorList>
            <person name="Kallberg Y."/>
            <person name="Tangrot J."/>
            <person name="Rosling A."/>
        </authorList>
    </citation>
    <scope>NUCLEOTIDE SEQUENCE</scope>
    <source>
        <strain evidence="9">Wild A</strain>
    </source>
</reference>
<protein>
    <submittedName>
        <fullName evidence="9">3234_t:CDS:1</fullName>
    </submittedName>
</protein>
<sequence length="215" mass="24445">MYSYIYSDNESNNSDSEEELLNAEDDEIILLGLCTLLDSRYLESRFRSDIAKSQECLINNIEIHTVFQSTGNKQQAPVELQLAIFLRRVGSKDDIFSICSRYGISEGTVYLYCKRIMLAILSLKSSLVVWPTGQIRKMVHSGFKDIGGFNNVIGTIDGTHIILGIAPLKQPEIYWNRKKKYSIQCQGIVDYRGIFIDYEIGWPGLVHDAKDGIIY</sequence>
<evidence type="ECO:0000313" key="9">
    <source>
        <dbReference type="EMBL" id="CAI2171053.1"/>
    </source>
</evidence>
<evidence type="ECO:0000256" key="4">
    <source>
        <dbReference type="ARBA" id="ARBA00022722"/>
    </source>
</evidence>
<evidence type="ECO:0000256" key="1">
    <source>
        <dbReference type="ARBA" id="ARBA00001968"/>
    </source>
</evidence>
<keyword evidence="5" id="KW-0479">Metal-binding</keyword>
<dbReference type="PANTHER" id="PTHR22930:SF85">
    <property type="entry name" value="GH03217P-RELATED"/>
    <property type="match status" value="1"/>
</dbReference>
<evidence type="ECO:0000256" key="2">
    <source>
        <dbReference type="ARBA" id="ARBA00004123"/>
    </source>
</evidence>
<dbReference type="AlphaFoldDB" id="A0A9W4SIU8"/>
<keyword evidence="4" id="KW-0540">Nuclease</keyword>
<dbReference type="Pfam" id="PF13359">
    <property type="entry name" value="DDE_Tnp_4"/>
    <property type="match status" value="1"/>
</dbReference>
<comment type="caution">
    <text evidence="9">The sequence shown here is derived from an EMBL/GenBank/DDBJ whole genome shotgun (WGS) entry which is preliminary data.</text>
</comment>
<proteinExistence type="inferred from homology"/>
<evidence type="ECO:0000256" key="7">
    <source>
        <dbReference type="ARBA" id="ARBA00023242"/>
    </source>
</evidence>
<dbReference type="GO" id="GO:0005634">
    <property type="term" value="C:nucleus"/>
    <property type="evidence" value="ECO:0007669"/>
    <property type="project" value="UniProtKB-SubCell"/>
</dbReference>
<name>A0A9W4SIU8_9GLOM</name>
<dbReference type="Proteomes" id="UP001153678">
    <property type="component" value="Unassembled WGS sequence"/>
</dbReference>
<comment type="subcellular location">
    <subcellularLocation>
        <location evidence="2">Nucleus</location>
    </subcellularLocation>
</comment>
<dbReference type="GO" id="GO:0046872">
    <property type="term" value="F:metal ion binding"/>
    <property type="evidence" value="ECO:0007669"/>
    <property type="project" value="UniProtKB-KW"/>
</dbReference>
<keyword evidence="7" id="KW-0539">Nucleus</keyword>
<comment type="similarity">
    <text evidence="3">Belongs to the HARBI1 family.</text>
</comment>
<dbReference type="OrthoDB" id="2445244at2759"/>
<keyword evidence="6" id="KW-0378">Hydrolase</keyword>
<accession>A0A9W4SIU8</accession>
<organism evidence="9 10">
    <name type="scientific">Funneliformis geosporum</name>
    <dbReference type="NCBI Taxonomy" id="1117311"/>
    <lineage>
        <taxon>Eukaryota</taxon>
        <taxon>Fungi</taxon>
        <taxon>Fungi incertae sedis</taxon>
        <taxon>Mucoromycota</taxon>
        <taxon>Glomeromycotina</taxon>
        <taxon>Glomeromycetes</taxon>
        <taxon>Glomerales</taxon>
        <taxon>Glomeraceae</taxon>
        <taxon>Funneliformis</taxon>
    </lineage>
</organism>
<dbReference type="PANTHER" id="PTHR22930">
    <property type="match status" value="1"/>
</dbReference>
<keyword evidence="10" id="KW-1185">Reference proteome</keyword>
<evidence type="ECO:0000256" key="3">
    <source>
        <dbReference type="ARBA" id="ARBA00006958"/>
    </source>
</evidence>
<evidence type="ECO:0000259" key="8">
    <source>
        <dbReference type="Pfam" id="PF13359"/>
    </source>
</evidence>
<evidence type="ECO:0000313" key="10">
    <source>
        <dbReference type="Proteomes" id="UP001153678"/>
    </source>
</evidence>